<evidence type="ECO:0000313" key="2">
    <source>
        <dbReference type="WBParaSite" id="nRc.2.0.1.t10834-RA"/>
    </source>
</evidence>
<dbReference type="Proteomes" id="UP000887565">
    <property type="component" value="Unplaced"/>
</dbReference>
<dbReference type="WBParaSite" id="nRc.2.0.1.t10834-RA">
    <property type="protein sequence ID" value="nRc.2.0.1.t10834-RA"/>
    <property type="gene ID" value="nRc.2.0.1.g10834"/>
</dbReference>
<name>A0A915I9I0_ROMCU</name>
<reference evidence="2" key="1">
    <citation type="submission" date="2022-11" db="UniProtKB">
        <authorList>
            <consortium name="WormBaseParasite"/>
        </authorList>
    </citation>
    <scope>IDENTIFICATION</scope>
</reference>
<keyword evidence="1" id="KW-1185">Reference proteome</keyword>
<organism evidence="1 2">
    <name type="scientific">Romanomermis culicivorax</name>
    <name type="common">Nematode worm</name>
    <dbReference type="NCBI Taxonomy" id="13658"/>
    <lineage>
        <taxon>Eukaryota</taxon>
        <taxon>Metazoa</taxon>
        <taxon>Ecdysozoa</taxon>
        <taxon>Nematoda</taxon>
        <taxon>Enoplea</taxon>
        <taxon>Dorylaimia</taxon>
        <taxon>Mermithida</taxon>
        <taxon>Mermithoidea</taxon>
        <taxon>Mermithidae</taxon>
        <taxon>Romanomermis</taxon>
    </lineage>
</organism>
<dbReference type="AlphaFoldDB" id="A0A915I9I0"/>
<sequence length="201" mass="22896">MTAMTMATTIATTYIPHPQIIVKTTTIDQLPFCTRFLLDAVTLHKKSIRGVNKCIYANFWWKSFLTMGNSMDAVTLYKQSRPLYKQSKKISGGLFIFEDGRGNMPHPSHDQSDALSRLILYGECDGKIQTYQIRLKATMEINGTRFVDTPRETLGCGFSDWDPEFELHYQAKLTVYAGRVQDASRTRPGHTQDLVISKAYR</sequence>
<protein>
    <submittedName>
        <fullName evidence="2">Uncharacterized protein</fullName>
    </submittedName>
</protein>
<proteinExistence type="predicted"/>
<accession>A0A915I9I0</accession>
<evidence type="ECO:0000313" key="1">
    <source>
        <dbReference type="Proteomes" id="UP000887565"/>
    </source>
</evidence>